<dbReference type="OrthoDB" id="2995388at2759"/>
<sequence length="520" mass="59121">MPKVRFNCLLPLTTIIPSASVHYHSSVVVGVCANRIRHTSKVVLVEHRIQLLGQRISTNHDWHRAPTRTPRQIMLMLPTDIEQKFAVVQVSRFWRDVALDNHLFWSSFTAQSQADCYRLPLLLERSGSSTTLHIHLRFRPTPSRLASSLGVLIPNVARIETLDMHFVHKDIEALLGTSLEFPALRTLSLRTSPSVYQLPLNLLFTAPQLRTVDMQGIQLQNWAALLSPSLESIRIWGNSTAEMFVGVLQQCPRVSRIAMQSADPWYTNATEDLFMDFSHPPLAPALRELELELYEQELCRVLKTGFSDVVLHKVKGCLCSANVGVLADALLLGLGPLVSFRLDYMQDLELRDEAGHIRHFQCWNEDSRFEVKDVWEYLSIHHGLNKTVRELHIHPEHWHEYLDIFDAYTPQLQDGITLAINTRWEEFPQIDDDEGEWIRAWKILRLPGLAKVKFCGEKNSDYFLQTISDVLALIEPPTVRKVEVCIELATGVQDALLVLQGALGGSSSWTICSHCVPAIR</sequence>
<evidence type="ECO:0000313" key="2">
    <source>
        <dbReference type="Proteomes" id="UP000623467"/>
    </source>
</evidence>
<gene>
    <name evidence="1" type="ORF">MSAN_01254600</name>
</gene>
<dbReference type="SUPFAM" id="SSF52047">
    <property type="entry name" value="RNI-like"/>
    <property type="match status" value="1"/>
</dbReference>
<comment type="caution">
    <text evidence="1">The sequence shown here is derived from an EMBL/GenBank/DDBJ whole genome shotgun (WGS) entry which is preliminary data.</text>
</comment>
<dbReference type="AlphaFoldDB" id="A0A8H6YDK5"/>
<dbReference type="Proteomes" id="UP000623467">
    <property type="component" value="Unassembled WGS sequence"/>
</dbReference>
<reference evidence="1" key="1">
    <citation type="submission" date="2020-05" db="EMBL/GenBank/DDBJ databases">
        <title>Mycena genomes resolve the evolution of fungal bioluminescence.</title>
        <authorList>
            <person name="Tsai I.J."/>
        </authorList>
    </citation>
    <scope>NUCLEOTIDE SEQUENCE</scope>
    <source>
        <strain evidence="1">160909Yilan</strain>
    </source>
</reference>
<organism evidence="1 2">
    <name type="scientific">Mycena sanguinolenta</name>
    <dbReference type="NCBI Taxonomy" id="230812"/>
    <lineage>
        <taxon>Eukaryota</taxon>
        <taxon>Fungi</taxon>
        <taxon>Dikarya</taxon>
        <taxon>Basidiomycota</taxon>
        <taxon>Agaricomycotina</taxon>
        <taxon>Agaricomycetes</taxon>
        <taxon>Agaricomycetidae</taxon>
        <taxon>Agaricales</taxon>
        <taxon>Marasmiineae</taxon>
        <taxon>Mycenaceae</taxon>
        <taxon>Mycena</taxon>
    </lineage>
</organism>
<accession>A0A8H6YDK5</accession>
<keyword evidence="2" id="KW-1185">Reference proteome</keyword>
<name>A0A8H6YDK5_9AGAR</name>
<evidence type="ECO:0008006" key="3">
    <source>
        <dbReference type="Google" id="ProtNLM"/>
    </source>
</evidence>
<protein>
    <recommendedName>
        <fullName evidence="3">F-box domain-containing protein</fullName>
    </recommendedName>
</protein>
<dbReference type="EMBL" id="JACAZH010000009">
    <property type="protein sequence ID" value="KAF7359130.1"/>
    <property type="molecule type" value="Genomic_DNA"/>
</dbReference>
<dbReference type="InterPro" id="IPR032675">
    <property type="entry name" value="LRR_dom_sf"/>
</dbReference>
<dbReference type="Gene3D" id="3.80.10.10">
    <property type="entry name" value="Ribonuclease Inhibitor"/>
    <property type="match status" value="1"/>
</dbReference>
<evidence type="ECO:0000313" key="1">
    <source>
        <dbReference type="EMBL" id="KAF7359130.1"/>
    </source>
</evidence>
<proteinExistence type="predicted"/>